<reference evidence="2 3" key="1">
    <citation type="journal article" date="2019" name="Commun. Biol.">
        <title>The bagworm genome reveals a unique fibroin gene that provides high tensile strength.</title>
        <authorList>
            <person name="Kono N."/>
            <person name="Nakamura H."/>
            <person name="Ohtoshi R."/>
            <person name="Tomita M."/>
            <person name="Numata K."/>
            <person name="Arakawa K."/>
        </authorList>
    </citation>
    <scope>NUCLEOTIDE SEQUENCE [LARGE SCALE GENOMIC DNA]</scope>
</reference>
<protein>
    <submittedName>
        <fullName evidence="2">Uncharacterized protein</fullName>
    </submittedName>
</protein>
<accession>A0A4C1US07</accession>
<evidence type="ECO:0000313" key="3">
    <source>
        <dbReference type="Proteomes" id="UP000299102"/>
    </source>
</evidence>
<organism evidence="2 3">
    <name type="scientific">Eumeta variegata</name>
    <name type="common">Bagworm moth</name>
    <name type="synonym">Eumeta japonica</name>
    <dbReference type="NCBI Taxonomy" id="151549"/>
    <lineage>
        <taxon>Eukaryota</taxon>
        <taxon>Metazoa</taxon>
        <taxon>Ecdysozoa</taxon>
        <taxon>Arthropoda</taxon>
        <taxon>Hexapoda</taxon>
        <taxon>Insecta</taxon>
        <taxon>Pterygota</taxon>
        <taxon>Neoptera</taxon>
        <taxon>Endopterygota</taxon>
        <taxon>Lepidoptera</taxon>
        <taxon>Glossata</taxon>
        <taxon>Ditrysia</taxon>
        <taxon>Tineoidea</taxon>
        <taxon>Psychidae</taxon>
        <taxon>Oiketicinae</taxon>
        <taxon>Eumeta</taxon>
    </lineage>
</organism>
<evidence type="ECO:0000256" key="1">
    <source>
        <dbReference type="SAM" id="MobiDB-lite"/>
    </source>
</evidence>
<keyword evidence="3" id="KW-1185">Reference proteome</keyword>
<gene>
    <name evidence="2" type="ORF">EVAR_20601_1</name>
</gene>
<proteinExistence type="predicted"/>
<sequence>MSNDDYFHNCFVSRHSRALSDQKRTEAAAQSRAAGAGGRSERAKEGRRLIVARQFAPSRVRESAPRPKIKAQCNSMLLVEKPTEEDSTITAVGDTSAADHVNVDDVCMAHIRAEDLEEPQTSKFFKKNTINLLMTWETSRTKY</sequence>
<dbReference type="Proteomes" id="UP000299102">
    <property type="component" value="Unassembled WGS sequence"/>
</dbReference>
<name>A0A4C1US07_EUMVA</name>
<dbReference type="EMBL" id="BGZK01000217">
    <property type="protein sequence ID" value="GBP29238.1"/>
    <property type="molecule type" value="Genomic_DNA"/>
</dbReference>
<evidence type="ECO:0000313" key="2">
    <source>
        <dbReference type="EMBL" id="GBP29238.1"/>
    </source>
</evidence>
<feature type="region of interest" description="Disordered" evidence="1">
    <location>
        <begin position="18"/>
        <end position="46"/>
    </location>
</feature>
<dbReference type="AlphaFoldDB" id="A0A4C1US07"/>
<comment type="caution">
    <text evidence="2">The sequence shown here is derived from an EMBL/GenBank/DDBJ whole genome shotgun (WGS) entry which is preliminary data.</text>
</comment>